<feature type="domain" description="Carboxylesterase type B" evidence="4">
    <location>
        <begin position="562"/>
        <end position="1080"/>
    </location>
</feature>
<organism evidence="5 6">
    <name type="scientific">Porites evermanni</name>
    <dbReference type="NCBI Taxonomy" id="104178"/>
    <lineage>
        <taxon>Eukaryota</taxon>
        <taxon>Metazoa</taxon>
        <taxon>Cnidaria</taxon>
        <taxon>Anthozoa</taxon>
        <taxon>Hexacorallia</taxon>
        <taxon>Scleractinia</taxon>
        <taxon>Fungiina</taxon>
        <taxon>Poritidae</taxon>
        <taxon>Porites</taxon>
    </lineage>
</organism>
<gene>
    <name evidence="5" type="ORF">PEVE_00006892</name>
</gene>
<dbReference type="InterPro" id="IPR019826">
    <property type="entry name" value="Carboxylesterase_B_AS"/>
</dbReference>
<keyword evidence="3" id="KW-0378">Hydrolase</keyword>
<comment type="similarity">
    <text evidence="1">Belongs to the type-B carboxylesterase/lipase family.</text>
</comment>
<evidence type="ECO:0000256" key="1">
    <source>
        <dbReference type="ARBA" id="ARBA00005964"/>
    </source>
</evidence>
<proteinExistence type="inferred from homology"/>
<accession>A0ABN8QRT0</accession>
<dbReference type="Pfam" id="PF00135">
    <property type="entry name" value="COesterase"/>
    <property type="match status" value="2"/>
</dbReference>
<feature type="domain" description="Carboxylesterase type B" evidence="4">
    <location>
        <begin position="2"/>
        <end position="518"/>
    </location>
</feature>
<dbReference type="SUPFAM" id="SSF53474">
    <property type="entry name" value="alpha/beta-Hydrolases"/>
    <property type="match status" value="2"/>
</dbReference>
<dbReference type="InterPro" id="IPR029058">
    <property type="entry name" value="AB_hydrolase_fold"/>
</dbReference>
<sequence length="1088" mass="122393">LVETSYGKIEGVRRNFPHMNMPITSVNKFLGIPYAAPPIGKLRFQPPSKPSTWKPEIYNASFFRNICIQPPEYNELFWPNFSHPESEDCLYLNVYTPLSNTSSARNLFPVMVYIHGGGYEVGTPVVSPGDIIPLWGVVLVTIQYRLGPFGFVTTGDAEAPGNYGMLDQIEALKWVRENIEAFGGDRSKVTIFGESAGGSSVGLLLMSPLSKGLFLRAIPMSGVELSPFAIGAKANALSHTKELASRLGCPVKESEATIKCLRSIDAPKLVKIYDAANIWRPVVDGNFLTDTPENLRRTGKFHHLDLMSGFTSQEGAYFFPSLISEVTSNTFRHIINVTISYIINKYGQTHTPSYKLPEKLLDAIVFMYTPWPYIHNATKFKIGFADAVTDSCVAESTHASLLSHSAQSPVYMYEFAFRSKLNPAADWLGVRHKDDTPYQFGFPLMNLTVLQNYTEEDRNVSKLIITLFTNFAKYGNPTPRPLRGVTWKQFNATYRAYLRIKEQPEMAINFFPTRMAFWDEYYKTFLKEKECPVEARASVGTHACCKGTFSYFFTLILIIVKPLVETSYGKIEGVRRSFPHMNMPITSVNKFLGIPYAAPPIGKLRFQPPSKPSTWKPEIYNASFFRNICIQPPEYNELFWPNFSHPESEDCLYLNVYTPLSNTSSARNLFPVMVYIHGGGYEVGTPVVSPGDIIPLWGVVLVTIQYRLGPFGFVTTGDAEAPGNYGMLDQIEALKWVRENIEAFGGDRSKVTIFGESAGGSSVGLLLMSPLSKGLFLRAIPMSGVELSPFAIGAKANALSHTKELASRLGCPVKESEATIKCLRSIDAPKLVKIYDAANIWRPVVDGNFLTDTPENLRRTGKFHHLDLMSGFTSQEGAYFFPSLISEVTSNTFRHIINVTISYIINKYGQTHTPSYKLPEKLLDAIVFMYTPWPYIHNATKFKIGFADAVTDSCVAESTHASLLSHSAQSPVYMYEFAFRSKLNPAADWLGVRHKDDTPYQFGFPLMNLTVLQNYTEEDRNVSKLIITLFTNFAKYGNPTPRPLRGVTWKQFNATYRAYLRIKEQPEMAINFFPTRMAFWDEYYKTFL</sequence>
<evidence type="ECO:0000313" key="5">
    <source>
        <dbReference type="EMBL" id="CAH3169499.1"/>
    </source>
</evidence>
<dbReference type="Gene3D" id="3.40.50.1820">
    <property type="entry name" value="alpha/beta hydrolase"/>
    <property type="match status" value="2"/>
</dbReference>
<evidence type="ECO:0000259" key="4">
    <source>
        <dbReference type="Pfam" id="PF00135"/>
    </source>
</evidence>
<protein>
    <recommendedName>
        <fullName evidence="4">Carboxylesterase type B domain-containing protein</fullName>
    </recommendedName>
</protein>
<dbReference type="PROSITE" id="PS00941">
    <property type="entry name" value="CARBOXYLESTERASE_B_2"/>
    <property type="match status" value="2"/>
</dbReference>
<comment type="caution">
    <text evidence="5">The sequence shown here is derived from an EMBL/GenBank/DDBJ whole genome shotgun (WGS) entry which is preliminary data.</text>
</comment>
<evidence type="ECO:0000256" key="3">
    <source>
        <dbReference type="ARBA" id="ARBA00022801"/>
    </source>
</evidence>
<dbReference type="EMBL" id="CALNXI010001454">
    <property type="protein sequence ID" value="CAH3169499.1"/>
    <property type="molecule type" value="Genomic_DNA"/>
</dbReference>
<feature type="non-terminal residue" evidence="5">
    <location>
        <position position="1088"/>
    </location>
</feature>
<dbReference type="InterPro" id="IPR002018">
    <property type="entry name" value="CarbesteraseB"/>
</dbReference>
<feature type="non-terminal residue" evidence="5">
    <location>
        <position position="1"/>
    </location>
</feature>
<keyword evidence="6" id="KW-1185">Reference proteome</keyword>
<dbReference type="Proteomes" id="UP001159427">
    <property type="component" value="Unassembled WGS sequence"/>
</dbReference>
<keyword evidence="2" id="KW-0732">Signal</keyword>
<dbReference type="InterPro" id="IPR019819">
    <property type="entry name" value="Carboxylesterase_B_CS"/>
</dbReference>
<name>A0ABN8QRT0_9CNID</name>
<dbReference type="PROSITE" id="PS00122">
    <property type="entry name" value="CARBOXYLESTERASE_B_1"/>
    <property type="match status" value="2"/>
</dbReference>
<dbReference type="PANTHER" id="PTHR43903">
    <property type="entry name" value="NEUROLIGIN"/>
    <property type="match status" value="1"/>
</dbReference>
<reference evidence="5 6" key="1">
    <citation type="submission" date="2022-05" db="EMBL/GenBank/DDBJ databases">
        <authorList>
            <consortium name="Genoscope - CEA"/>
            <person name="William W."/>
        </authorList>
    </citation>
    <scope>NUCLEOTIDE SEQUENCE [LARGE SCALE GENOMIC DNA]</scope>
</reference>
<evidence type="ECO:0000256" key="2">
    <source>
        <dbReference type="ARBA" id="ARBA00022729"/>
    </source>
</evidence>
<evidence type="ECO:0000313" key="6">
    <source>
        <dbReference type="Proteomes" id="UP001159427"/>
    </source>
</evidence>
<dbReference type="InterPro" id="IPR051093">
    <property type="entry name" value="Neuroligin/BSAL"/>
</dbReference>